<feature type="transmembrane region" description="Helical" evidence="3">
    <location>
        <begin position="26"/>
        <end position="45"/>
    </location>
</feature>
<name>A0A4S4LK81_9AGAM</name>
<dbReference type="Proteomes" id="UP000308199">
    <property type="component" value="Unassembled WGS sequence"/>
</dbReference>
<keyword evidence="3" id="KW-0472">Membrane</keyword>
<evidence type="ECO:0000259" key="5">
    <source>
        <dbReference type="Pfam" id="PF08386"/>
    </source>
</evidence>
<dbReference type="Pfam" id="PF00561">
    <property type="entry name" value="Abhydrolase_1"/>
    <property type="match status" value="1"/>
</dbReference>
<evidence type="ECO:0000256" key="3">
    <source>
        <dbReference type="SAM" id="Phobius"/>
    </source>
</evidence>
<organism evidence="6 7">
    <name type="scientific">Phellinidium pouzarii</name>
    <dbReference type="NCBI Taxonomy" id="167371"/>
    <lineage>
        <taxon>Eukaryota</taxon>
        <taxon>Fungi</taxon>
        <taxon>Dikarya</taxon>
        <taxon>Basidiomycota</taxon>
        <taxon>Agaricomycotina</taxon>
        <taxon>Agaricomycetes</taxon>
        <taxon>Hymenochaetales</taxon>
        <taxon>Hymenochaetaceae</taxon>
        <taxon>Phellinidium</taxon>
    </lineage>
</organism>
<keyword evidence="2" id="KW-0378">Hydrolase</keyword>
<evidence type="ECO:0000313" key="7">
    <source>
        <dbReference type="Proteomes" id="UP000308199"/>
    </source>
</evidence>
<keyword evidence="3" id="KW-1133">Transmembrane helix</keyword>
<comment type="similarity">
    <text evidence="1">Belongs to the peptidase S33 family.</text>
</comment>
<dbReference type="InterPro" id="IPR013595">
    <property type="entry name" value="Pept_S33_TAP-like_C"/>
</dbReference>
<dbReference type="Gene3D" id="3.40.50.1820">
    <property type="entry name" value="alpha/beta hydrolase"/>
    <property type="match status" value="1"/>
</dbReference>
<reference evidence="6 7" key="1">
    <citation type="submission" date="2019-02" db="EMBL/GenBank/DDBJ databases">
        <title>Genome sequencing of the rare red list fungi Phellinidium pouzarii.</title>
        <authorList>
            <person name="Buettner E."/>
            <person name="Kellner H."/>
        </authorList>
    </citation>
    <scope>NUCLEOTIDE SEQUENCE [LARGE SCALE GENOMIC DNA]</scope>
    <source>
        <strain evidence="6 7">DSM 108285</strain>
    </source>
</reference>
<protein>
    <recommendedName>
        <fullName evidence="8">AB hydrolase-1 domain-containing protein</fullName>
    </recommendedName>
</protein>
<dbReference type="Pfam" id="PF08386">
    <property type="entry name" value="Abhydrolase_4"/>
    <property type="match status" value="1"/>
</dbReference>
<dbReference type="OrthoDB" id="425534at2759"/>
<evidence type="ECO:0000259" key="4">
    <source>
        <dbReference type="Pfam" id="PF00561"/>
    </source>
</evidence>
<accession>A0A4S4LK81</accession>
<evidence type="ECO:0000256" key="1">
    <source>
        <dbReference type="ARBA" id="ARBA00010088"/>
    </source>
</evidence>
<evidence type="ECO:0000313" key="6">
    <source>
        <dbReference type="EMBL" id="THH10350.1"/>
    </source>
</evidence>
<proteinExistence type="inferred from homology"/>
<sequence>MDEASTKDRGLLGYEVHPQRRGWKRIMRTVALLSACALLLLWTPVGRTVGFACFSQKIKVSYNQGNILWTPCGDNIECGRLEVPLDYFNASLGKASLALARYPATNKTARIGTLLTNPGGPGGSGVNYVYRAGKRISDVLEGRYDIVSWDPRGINGTTPRVECFASQSEQDIFFANTHHEILPDARNLSDAFDRAAFASGLRLADARNAVYARLCHEQSGEVLKHVGTATVVRDLERLYAELEGEGSLINFWGFSYGTIVGSYLVNMFPDRVGKVTIDGVVNPDMWANTYSYTWIRDDFVDTEKVLRNFYAACAEAGPDRCALASMDSTADTISDEIDGLIERLYERPLIAWNATRPGPLTASMIQSMTFGYLYRPRDWTKLASNLAAALAGDGVPIVEEFLEKVELNTTVVPKTSAAITAVTCVDTPDLPEDVDPTKALKDMLSEMMLSQQHVSRHFSILDFDMCHHWTARETERFTGPFNHTLNNEILVIGNTADPITPVHNARAVNKMMPESTRLIVQDGSGHCSSAMSSLCTAKALRAYFLEGKLPENGLFCETDEELFPPKTSNMTGSGLMWMKNAVLQTYSKEDMQLLETMRALGRELEPYVGSFKRL</sequence>
<feature type="domain" description="Peptidase S33 tripeptidyl aminopeptidase-like C-terminal" evidence="5">
    <location>
        <begin position="462"/>
        <end position="556"/>
    </location>
</feature>
<keyword evidence="3" id="KW-0812">Transmembrane</keyword>
<evidence type="ECO:0008006" key="8">
    <source>
        <dbReference type="Google" id="ProtNLM"/>
    </source>
</evidence>
<dbReference type="GO" id="GO:0016787">
    <property type="term" value="F:hydrolase activity"/>
    <property type="evidence" value="ECO:0007669"/>
    <property type="project" value="UniProtKB-KW"/>
</dbReference>
<dbReference type="SUPFAM" id="SSF53474">
    <property type="entry name" value="alpha/beta-Hydrolases"/>
    <property type="match status" value="1"/>
</dbReference>
<dbReference type="PANTHER" id="PTHR43248:SF25">
    <property type="entry name" value="AB HYDROLASE-1 DOMAIN-CONTAINING PROTEIN-RELATED"/>
    <property type="match status" value="1"/>
</dbReference>
<evidence type="ECO:0000256" key="2">
    <source>
        <dbReference type="ARBA" id="ARBA00022801"/>
    </source>
</evidence>
<dbReference type="EMBL" id="SGPK01000038">
    <property type="protein sequence ID" value="THH10350.1"/>
    <property type="molecule type" value="Genomic_DNA"/>
</dbReference>
<dbReference type="InterPro" id="IPR000073">
    <property type="entry name" value="AB_hydrolase_1"/>
</dbReference>
<dbReference type="AlphaFoldDB" id="A0A4S4LK81"/>
<keyword evidence="7" id="KW-1185">Reference proteome</keyword>
<dbReference type="PANTHER" id="PTHR43248">
    <property type="entry name" value="2-SUCCINYL-6-HYDROXY-2,4-CYCLOHEXADIENE-1-CARBOXYLATE SYNTHASE"/>
    <property type="match status" value="1"/>
</dbReference>
<dbReference type="InterPro" id="IPR029058">
    <property type="entry name" value="AB_hydrolase_fold"/>
</dbReference>
<feature type="domain" description="AB hydrolase-1" evidence="4">
    <location>
        <begin position="113"/>
        <end position="296"/>
    </location>
</feature>
<comment type="caution">
    <text evidence="6">The sequence shown here is derived from an EMBL/GenBank/DDBJ whole genome shotgun (WGS) entry which is preliminary data.</text>
</comment>
<dbReference type="InterPro" id="IPR051601">
    <property type="entry name" value="Serine_prot/Carboxylest_S33"/>
</dbReference>
<gene>
    <name evidence="6" type="ORF">EW145_g1383</name>
</gene>